<evidence type="ECO:0008006" key="3">
    <source>
        <dbReference type="Google" id="ProtNLM"/>
    </source>
</evidence>
<evidence type="ECO:0000313" key="2">
    <source>
        <dbReference type="Proteomes" id="UP001295794"/>
    </source>
</evidence>
<reference evidence="1" key="1">
    <citation type="submission" date="2023-11" db="EMBL/GenBank/DDBJ databases">
        <authorList>
            <person name="De Vega J J."/>
            <person name="De Vega J J."/>
        </authorList>
    </citation>
    <scope>NUCLEOTIDE SEQUENCE</scope>
</reference>
<sequence length="273" mass="29691">MPAHLPVEIVEQVLDSLTPAADTRTLGACGLVCPGWNPRSRHIMFSSLVLSPRNIVAFQKLLLSPQCTLATSVFTLCIDASPEESDSDALDFPCSSHALLAFVNSPLFALLSGAQSLHLRNFDWTRLPPASQAQLARSLSTLSGIRQIHIDSCSFHDAAIPLSLASMFPLLHSVRFQALSFSKYLDYNLAGAASFRIPANWSTIEVDAGDTVPVVTACVHANLSVGWSAVRQLILRNAHPAHREHVEGLLRCIRERGADVSVVASYTEPWQKS</sequence>
<dbReference type="EMBL" id="CAVNYO010000149">
    <property type="protein sequence ID" value="CAK5269538.1"/>
    <property type="molecule type" value="Genomic_DNA"/>
</dbReference>
<dbReference type="Proteomes" id="UP001295794">
    <property type="component" value="Unassembled WGS sequence"/>
</dbReference>
<keyword evidence="2" id="KW-1185">Reference proteome</keyword>
<evidence type="ECO:0000313" key="1">
    <source>
        <dbReference type="EMBL" id="CAK5269538.1"/>
    </source>
</evidence>
<accession>A0AAD2H775</accession>
<dbReference type="AlphaFoldDB" id="A0AAD2H775"/>
<gene>
    <name evidence="1" type="ORF">MYCIT1_LOCUS13345</name>
</gene>
<name>A0AAD2H775_9AGAR</name>
<proteinExistence type="predicted"/>
<organism evidence="1 2">
    <name type="scientific">Mycena citricolor</name>
    <dbReference type="NCBI Taxonomy" id="2018698"/>
    <lineage>
        <taxon>Eukaryota</taxon>
        <taxon>Fungi</taxon>
        <taxon>Dikarya</taxon>
        <taxon>Basidiomycota</taxon>
        <taxon>Agaricomycotina</taxon>
        <taxon>Agaricomycetes</taxon>
        <taxon>Agaricomycetidae</taxon>
        <taxon>Agaricales</taxon>
        <taxon>Marasmiineae</taxon>
        <taxon>Mycenaceae</taxon>
        <taxon>Mycena</taxon>
    </lineage>
</organism>
<comment type="caution">
    <text evidence="1">The sequence shown here is derived from an EMBL/GenBank/DDBJ whole genome shotgun (WGS) entry which is preliminary data.</text>
</comment>
<protein>
    <recommendedName>
        <fullName evidence="3">F-box domain-containing protein</fullName>
    </recommendedName>
</protein>